<dbReference type="RefSeq" id="WP_091525284.1">
    <property type="nucleotide sequence ID" value="NZ_FOVI01000022.1"/>
</dbReference>
<dbReference type="EMBL" id="FOVI01000022">
    <property type="protein sequence ID" value="SFO13713.1"/>
    <property type="molecule type" value="Genomic_DNA"/>
</dbReference>
<protein>
    <submittedName>
        <fullName evidence="1">SIR2-like domain-containing protein</fullName>
    </submittedName>
</protein>
<proteinExistence type="predicted"/>
<sequence length="333" mass="38905">MSKNYYILLGNGFTIDLINFLSKKKEREINVKNLFSNGELVPWPGNDKPGFLSYRYCPNLWTLGARPNMSDEEAINLIEDIITCANILHRNNKKSSNIYIKAYKELVTYLHALFTYYNNILDIDSEDFSDWAWFKFINKLYNSPDVEKIHIVTFNYDIWLERILKKHNIEFDVSNLEDRQKKVIVYKPHGSISFSYNIKKEKEAFEIRYNSDSNDGNMDEFTLNYENIDTLNSVNAIIPPAGDSSRLDFKWAKEIRDKAKEIAQSLDKEDELLICGLSYWHVDRLEIDSILTSINPEIEEVKVINPFTPKVFNAIITTLFDKVIFYSNSNPLL</sequence>
<organism evidence="1 2">
    <name type="scientific">Paenimyroides ummariense</name>
    <dbReference type="NCBI Taxonomy" id="913024"/>
    <lineage>
        <taxon>Bacteria</taxon>
        <taxon>Pseudomonadati</taxon>
        <taxon>Bacteroidota</taxon>
        <taxon>Flavobacteriia</taxon>
        <taxon>Flavobacteriales</taxon>
        <taxon>Flavobacteriaceae</taxon>
        <taxon>Paenimyroides</taxon>
    </lineage>
</organism>
<gene>
    <name evidence="1" type="ORF">SAMN05421741_1222</name>
</gene>
<accession>A0A1I5EQS1</accession>
<keyword evidence="2" id="KW-1185">Reference proteome</keyword>
<dbReference type="Pfam" id="PF13289">
    <property type="entry name" value="SIR2_2"/>
    <property type="match status" value="1"/>
</dbReference>
<dbReference type="Proteomes" id="UP000199036">
    <property type="component" value="Unassembled WGS sequence"/>
</dbReference>
<evidence type="ECO:0000313" key="2">
    <source>
        <dbReference type="Proteomes" id="UP000199036"/>
    </source>
</evidence>
<evidence type="ECO:0000313" key="1">
    <source>
        <dbReference type="EMBL" id="SFO13713.1"/>
    </source>
</evidence>
<dbReference type="STRING" id="913024.SAMN05421741_1222"/>
<reference evidence="2" key="1">
    <citation type="submission" date="2016-10" db="EMBL/GenBank/DDBJ databases">
        <authorList>
            <person name="Varghese N."/>
            <person name="Submissions S."/>
        </authorList>
    </citation>
    <scope>NUCLEOTIDE SEQUENCE [LARGE SCALE GENOMIC DNA]</scope>
    <source>
        <strain evidence="2">DS-12</strain>
    </source>
</reference>
<dbReference type="AlphaFoldDB" id="A0A1I5EQS1"/>
<name>A0A1I5EQS1_9FLAO</name>
<dbReference type="OrthoDB" id="7057032at2"/>